<feature type="domain" description="Aldehyde dehydrogenase" evidence="2">
    <location>
        <begin position="96"/>
        <end position="262"/>
    </location>
</feature>
<sequence>MMEDIDTLIDAAHTAHRALDANQHHIDRIVAHVGWACYRPDHVAGLGRDVVGATGLGDADDIEELHRNRVLGTLADLYGQATVGKIRVDHARGLEWWARPLGVIALITPTTAPTSAVATTVLMALKAGNAIIVSPHPATRAVIERLVAWIQHALAASGASPYLVQLAPPLDRKGVATLMEAADFVIATGGKGVVQRAYHSGTPAISSGTGNATVIVDEGVDLDEIARTITRGAAYNNGTSCSSESNILVHRRRYPQLLELLSSHGAYVCTEEETERVIETLWPDGKACRNLLGVAAGRILAAAGIDAELEGDHAPIVLPRGGDSLGPELGEKLAPVITVQSWEDFSHACAHAAEILRACGRGHSCGLCIREDEKAAAKIAEVIAQVETSRVMVNQSTMGNAGATCNGLTYTSVVSTGTWGGCSTSVNMGVEHLMQYTVVSRPIEREAIPEETLFAEVEGFREAE</sequence>
<accession>A0A5C5ULW5</accession>
<organism evidence="3 4">
    <name type="scientific">Corynebacterium canis</name>
    <dbReference type="NCBI Taxonomy" id="679663"/>
    <lineage>
        <taxon>Bacteria</taxon>
        <taxon>Bacillati</taxon>
        <taxon>Actinomycetota</taxon>
        <taxon>Actinomycetes</taxon>
        <taxon>Mycobacteriales</taxon>
        <taxon>Corynebacteriaceae</taxon>
        <taxon>Corynebacterium</taxon>
    </lineage>
</organism>
<dbReference type="GO" id="GO:0016620">
    <property type="term" value="F:oxidoreductase activity, acting on the aldehyde or oxo group of donors, NAD or NADP as acceptor"/>
    <property type="evidence" value="ECO:0007669"/>
    <property type="project" value="InterPro"/>
</dbReference>
<dbReference type="InterPro" id="IPR016161">
    <property type="entry name" value="Ald_DH/histidinol_DH"/>
</dbReference>
<dbReference type="AlphaFoldDB" id="A0A5C5ULW5"/>
<name>A0A5C5ULW5_9CORY</name>
<protein>
    <submittedName>
        <fullName evidence="3">Aldehyde dehydrogenase family protein</fullName>
    </submittedName>
</protein>
<dbReference type="PANTHER" id="PTHR11699">
    <property type="entry name" value="ALDEHYDE DEHYDROGENASE-RELATED"/>
    <property type="match status" value="1"/>
</dbReference>
<evidence type="ECO:0000313" key="4">
    <source>
        <dbReference type="Proteomes" id="UP000320791"/>
    </source>
</evidence>
<dbReference type="SUPFAM" id="SSF53720">
    <property type="entry name" value="ALDH-like"/>
    <property type="match status" value="1"/>
</dbReference>
<dbReference type="InterPro" id="IPR016163">
    <property type="entry name" value="Ald_DH_C"/>
</dbReference>
<reference evidence="3 4" key="1">
    <citation type="submission" date="2019-08" db="EMBL/GenBank/DDBJ databases">
        <authorList>
            <person name="Lei W."/>
        </authorList>
    </citation>
    <scope>NUCLEOTIDE SEQUENCE [LARGE SCALE GENOMIC DNA]</scope>
    <source>
        <strain evidence="3 4">CCUG 58627</strain>
    </source>
</reference>
<evidence type="ECO:0000313" key="3">
    <source>
        <dbReference type="EMBL" id="TWT26849.1"/>
    </source>
</evidence>
<dbReference type="Gene3D" id="3.40.605.10">
    <property type="entry name" value="Aldehyde Dehydrogenase, Chain A, domain 1"/>
    <property type="match status" value="1"/>
</dbReference>
<keyword evidence="4" id="KW-1185">Reference proteome</keyword>
<evidence type="ECO:0000259" key="2">
    <source>
        <dbReference type="Pfam" id="PF00171"/>
    </source>
</evidence>
<dbReference type="InterPro" id="IPR015590">
    <property type="entry name" value="Aldehyde_DH_dom"/>
</dbReference>
<proteinExistence type="predicted"/>
<dbReference type="OrthoDB" id="323926at2"/>
<dbReference type="RefSeq" id="WP_146323914.1">
    <property type="nucleotide sequence ID" value="NZ_BAABLR010000005.1"/>
</dbReference>
<dbReference type="Pfam" id="PF00171">
    <property type="entry name" value="Aldedh"/>
    <property type="match status" value="1"/>
</dbReference>
<dbReference type="Proteomes" id="UP000320791">
    <property type="component" value="Unassembled WGS sequence"/>
</dbReference>
<gene>
    <name evidence="3" type="ORF">FRX94_04405</name>
</gene>
<evidence type="ECO:0000256" key="1">
    <source>
        <dbReference type="ARBA" id="ARBA00023002"/>
    </source>
</evidence>
<dbReference type="EMBL" id="VOHM01000006">
    <property type="protein sequence ID" value="TWT26849.1"/>
    <property type="molecule type" value="Genomic_DNA"/>
</dbReference>
<keyword evidence="1" id="KW-0560">Oxidoreductase</keyword>
<dbReference type="InterPro" id="IPR016162">
    <property type="entry name" value="Ald_DH_N"/>
</dbReference>
<dbReference type="Gene3D" id="3.40.309.10">
    <property type="entry name" value="Aldehyde Dehydrogenase, Chain A, domain 2"/>
    <property type="match status" value="1"/>
</dbReference>
<comment type="caution">
    <text evidence="3">The sequence shown here is derived from an EMBL/GenBank/DDBJ whole genome shotgun (WGS) entry which is preliminary data.</text>
</comment>